<accession>A0ABV4DY87</accession>
<dbReference type="SUPFAM" id="SSF53300">
    <property type="entry name" value="vWA-like"/>
    <property type="match status" value="1"/>
</dbReference>
<dbReference type="PANTHER" id="PTHR41248">
    <property type="entry name" value="NORD PROTEIN"/>
    <property type="match status" value="1"/>
</dbReference>
<comment type="caution">
    <text evidence="1">The sequence shown here is derived from an EMBL/GenBank/DDBJ whole genome shotgun (WGS) entry which is preliminary data.</text>
</comment>
<evidence type="ECO:0000313" key="1">
    <source>
        <dbReference type="EMBL" id="MEY8763866.1"/>
    </source>
</evidence>
<dbReference type="PANTHER" id="PTHR41248:SF1">
    <property type="entry name" value="NORD PROTEIN"/>
    <property type="match status" value="1"/>
</dbReference>
<protein>
    <recommendedName>
        <fullName evidence="3">Nitric oxide reductase activation protein</fullName>
    </recommendedName>
</protein>
<dbReference type="EMBL" id="JBGFFE010000012">
    <property type="protein sequence ID" value="MEY8763866.1"/>
    <property type="molecule type" value="Genomic_DNA"/>
</dbReference>
<name>A0ABV4DY87_9CLOT</name>
<dbReference type="InterPro" id="IPR051928">
    <property type="entry name" value="NorD/CobT"/>
</dbReference>
<reference evidence="1 2" key="1">
    <citation type="submission" date="2024-08" db="EMBL/GenBank/DDBJ databases">
        <title>Clostridium lapicellarii sp. nov., and Clostridium renhuaiense sp. nov., two species isolated from the mud in a fermentation cellar used for producing sauce-flavour Chinese liquors.</title>
        <authorList>
            <person name="Yang F."/>
            <person name="Wang H."/>
            <person name="Chen L.Q."/>
            <person name="Zhou N."/>
            <person name="Lu J.J."/>
            <person name="Pu X.X."/>
            <person name="Wan B."/>
            <person name="Wang L."/>
            <person name="Liu S.J."/>
        </authorList>
    </citation>
    <scope>NUCLEOTIDE SEQUENCE [LARGE SCALE GENOMIC DNA]</scope>
    <source>
        <strain evidence="1 2">MT-113</strain>
    </source>
</reference>
<dbReference type="RefSeq" id="WP_294182705.1">
    <property type="nucleotide sequence ID" value="NZ_JBGFFE010000012.1"/>
</dbReference>
<organism evidence="1 2">
    <name type="scientific">Clostridium lapidicellarium</name>
    <dbReference type="NCBI Taxonomy" id="3240931"/>
    <lineage>
        <taxon>Bacteria</taxon>
        <taxon>Bacillati</taxon>
        <taxon>Bacillota</taxon>
        <taxon>Clostridia</taxon>
        <taxon>Eubacteriales</taxon>
        <taxon>Clostridiaceae</taxon>
        <taxon>Clostridium</taxon>
    </lineage>
</organism>
<keyword evidence="2" id="KW-1185">Reference proteome</keyword>
<evidence type="ECO:0000313" key="2">
    <source>
        <dbReference type="Proteomes" id="UP001565220"/>
    </source>
</evidence>
<evidence type="ECO:0008006" key="3">
    <source>
        <dbReference type="Google" id="ProtNLM"/>
    </source>
</evidence>
<gene>
    <name evidence="1" type="ORF">AB8S09_09480</name>
</gene>
<dbReference type="InterPro" id="IPR036465">
    <property type="entry name" value="vWFA_dom_sf"/>
</dbReference>
<dbReference type="Proteomes" id="UP001565220">
    <property type="component" value="Unassembled WGS sequence"/>
</dbReference>
<sequence>MQKENNEAKRADNIIWNASSDYSFNSKIKAYDENGKADLYLNYIIGAVHKYYDCSLLNNFFKYLRKDVNCESLKELTWIGLENCTYGRGRCERPVLESLRRDYSKKFLGRCNPALSFDIVDQVKIAHFQRALGEKTNMPKSVIDILDDLEFDENMDTGQIISRMNRIIDVYFYHRSAHLLHGNMPPGIQNSKGSLQINNKKSNSWRSSFLKHFNLIPSELNRAFSWFKSVDQINRYDRKFMSGYYGASVLQEPQIKSVEKNLCIGNHRNCHIYFTKGNFNADSESNRSMLKHRDDVLKQREKNSLYYNKNLTRNNNSIMKLTNKIKNVMLVDRESSCRSETGKLAAGKVWRNLYLYDNKIFIKKIENDVRNLTVDIMLDSSLSQESRQEIIAEEGYVIAESLTRCQIPVKVYSFCSFHDYTILNLFRDYNETDKNNRIFNYTSSGCNRDGLAVRAALYMMRNSNCSHKMLIVLSDGKPNDMQCIPGQANDVEYSYADNVGVNDTALEVRKGIQSGISILGVFTGRKEDLPAAQKIYGRNLVYIKSPGRFADTVGVMLQNELNNLYD</sequence>
<proteinExistence type="predicted"/>